<gene>
    <name evidence="1" type="ORF">SAMN05660874_02492</name>
</gene>
<evidence type="ECO:0008006" key="3">
    <source>
        <dbReference type="Google" id="ProtNLM"/>
    </source>
</evidence>
<protein>
    <recommendedName>
        <fullName evidence="3">Asp23 family, cell envelope-related function</fullName>
    </recommendedName>
</protein>
<organism evidence="1 2">
    <name type="scientific">Saccharopolyspora flava</name>
    <dbReference type="NCBI Taxonomy" id="95161"/>
    <lineage>
        <taxon>Bacteria</taxon>
        <taxon>Bacillati</taxon>
        <taxon>Actinomycetota</taxon>
        <taxon>Actinomycetes</taxon>
        <taxon>Pseudonocardiales</taxon>
        <taxon>Pseudonocardiaceae</taxon>
        <taxon>Saccharopolyspora</taxon>
    </lineage>
</organism>
<dbReference type="Proteomes" id="UP000198852">
    <property type="component" value="Unassembled WGS sequence"/>
</dbReference>
<reference evidence="2" key="1">
    <citation type="submission" date="2016-10" db="EMBL/GenBank/DDBJ databases">
        <authorList>
            <person name="Varghese N."/>
            <person name="Submissions S."/>
        </authorList>
    </citation>
    <scope>NUCLEOTIDE SEQUENCE [LARGE SCALE GENOMIC DNA]</scope>
    <source>
        <strain evidence="2">DSM 44771</strain>
    </source>
</reference>
<dbReference type="AlphaFoldDB" id="A0A1I6RQ31"/>
<evidence type="ECO:0000313" key="2">
    <source>
        <dbReference type="Proteomes" id="UP000198852"/>
    </source>
</evidence>
<proteinExistence type="predicted"/>
<dbReference type="EMBL" id="FOZX01000003">
    <property type="protein sequence ID" value="SFS66794.1"/>
    <property type="molecule type" value="Genomic_DNA"/>
</dbReference>
<keyword evidence="2" id="KW-1185">Reference proteome</keyword>
<name>A0A1I6RQ31_9PSEU</name>
<sequence>MTPFPTHTAEEAQVPEQHTAQELADAVLAHPSVARLHGGAFGEIASYFPGHRITGVRMSEDGPVEIGVVLRLDRPLTETVDDLRGALAERLGGTRVDIHVSDVDAGDDAPEAG</sequence>
<evidence type="ECO:0000313" key="1">
    <source>
        <dbReference type="EMBL" id="SFS66794.1"/>
    </source>
</evidence>
<dbReference type="STRING" id="95161.SAMN05660874_02492"/>
<accession>A0A1I6RQ31</accession>